<evidence type="ECO:0000256" key="4">
    <source>
        <dbReference type="ARBA" id="ARBA00022692"/>
    </source>
</evidence>
<evidence type="ECO:0000256" key="5">
    <source>
        <dbReference type="ARBA" id="ARBA00022989"/>
    </source>
</evidence>
<evidence type="ECO:0000313" key="10">
    <source>
        <dbReference type="Proteomes" id="UP001150062"/>
    </source>
</evidence>
<feature type="transmembrane region" description="Helical" evidence="8">
    <location>
        <begin position="378"/>
        <end position="399"/>
    </location>
</feature>
<dbReference type="PANTHER" id="PTHR43337">
    <property type="entry name" value="XANTHINE/URACIL PERMEASE C887.17-RELATED"/>
    <property type="match status" value="1"/>
</dbReference>
<sequence>MSSTLETTTSNEDLDLEEPKRYERANNEESDRDQRQGQRTSSDEGYTSRYESRCLVSVDKFFEITQRNSTFTKEILGGIAMFFTSLYILSVQPRILKIGGVPTKGTKQSTALLTGLGTISMGLLSGIPLMVSTGLGENYFFSNKIILRNNSSWKTAGSIVFVQGIIIVLISWRFLRVKFLSSIPPMFRIGIAFGISLFIGTLGMKSMINNPVTEEPELHHRLLLAVLCLVFVTSFAQRKQIYVFLLAPLITAVVSQVINAAIRKFEIPKWGLSGLGETAFKLNFDWNVSAVWLIPIMTINQLFDSVCTILTVIQFAYLDNVHFDENKFLEFITQSKTSKIQRVIIVTGVWSSISGLFCNSQIVPFIESTVAVTVGARTGFSAVITGICFLISMLVYPLISLIPNEATAPLMVYTTAIVIGTIKHVDFNDLNTIIPIVVSTITIPLMSSILMGIALGYVTLILLWLVAPEKKYKNINYTMLIVFVLAILGIVYDLYE</sequence>
<feature type="transmembrane region" description="Helical" evidence="8">
    <location>
        <begin position="343"/>
        <end position="366"/>
    </location>
</feature>
<accession>A0ABQ8X876</accession>
<keyword evidence="6 8" id="KW-0472">Membrane</keyword>
<feature type="transmembrane region" description="Helical" evidence="8">
    <location>
        <begin position="187"/>
        <end position="206"/>
    </location>
</feature>
<feature type="transmembrane region" description="Helical" evidence="8">
    <location>
        <begin position="155"/>
        <end position="175"/>
    </location>
</feature>
<dbReference type="PANTHER" id="PTHR43337:SF1">
    <property type="entry name" value="XANTHINE_URACIL PERMEASE C887.17-RELATED"/>
    <property type="match status" value="1"/>
</dbReference>
<evidence type="ECO:0000313" key="9">
    <source>
        <dbReference type="EMBL" id="KAJ6228867.1"/>
    </source>
</evidence>
<comment type="similarity">
    <text evidence="2">Belongs to the nucleobase:cation symporter-2 (NCS2) (TC 2.A.40) family. Azg-like subfamily.</text>
</comment>
<feature type="transmembrane region" description="Helical" evidence="8">
    <location>
        <begin position="406"/>
        <end position="425"/>
    </location>
</feature>
<feature type="compositionally biased region" description="Basic and acidic residues" evidence="7">
    <location>
        <begin position="17"/>
        <end position="36"/>
    </location>
</feature>
<evidence type="ECO:0000256" key="7">
    <source>
        <dbReference type="SAM" id="MobiDB-lite"/>
    </source>
</evidence>
<dbReference type="Proteomes" id="UP001150062">
    <property type="component" value="Unassembled WGS sequence"/>
</dbReference>
<evidence type="ECO:0000256" key="8">
    <source>
        <dbReference type="SAM" id="Phobius"/>
    </source>
</evidence>
<evidence type="ECO:0000256" key="6">
    <source>
        <dbReference type="ARBA" id="ARBA00023136"/>
    </source>
</evidence>
<name>A0ABQ8X876_9EUKA</name>
<keyword evidence="4 8" id="KW-0812">Transmembrane</keyword>
<feature type="transmembrane region" description="Helical" evidence="8">
    <location>
        <begin position="112"/>
        <end position="135"/>
    </location>
</feature>
<feature type="transmembrane region" description="Helical" evidence="8">
    <location>
        <begin position="477"/>
        <end position="495"/>
    </location>
</feature>
<dbReference type="InterPro" id="IPR006043">
    <property type="entry name" value="NCS2"/>
</dbReference>
<feature type="transmembrane region" description="Helical" evidence="8">
    <location>
        <begin position="290"/>
        <end position="318"/>
    </location>
</feature>
<keyword evidence="5 8" id="KW-1133">Transmembrane helix</keyword>
<feature type="transmembrane region" description="Helical" evidence="8">
    <location>
        <begin position="75"/>
        <end position="91"/>
    </location>
</feature>
<keyword evidence="10" id="KW-1185">Reference proteome</keyword>
<feature type="compositionally biased region" description="Polar residues" evidence="7">
    <location>
        <begin position="1"/>
        <end position="11"/>
    </location>
</feature>
<comment type="subcellular location">
    <subcellularLocation>
        <location evidence="1">Endomembrane system</location>
        <topology evidence="1">Multi-pass membrane protein</topology>
    </subcellularLocation>
</comment>
<organism evidence="9 10">
    <name type="scientific">Anaeramoeba flamelloides</name>
    <dbReference type="NCBI Taxonomy" id="1746091"/>
    <lineage>
        <taxon>Eukaryota</taxon>
        <taxon>Metamonada</taxon>
        <taxon>Anaeramoebidae</taxon>
        <taxon>Anaeramoeba</taxon>
    </lineage>
</organism>
<keyword evidence="3" id="KW-0813">Transport</keyword>
<gene>
    <name evidence="9" type="ORF">M0813_08366</name>
</gene>
<evidence type="ECO:0000256" key="3">
    <source>
        <dbReference type="ARBA" id="ARBA00022448"/>
    </source>
</evidence>
<dbReference type="EMBL" id="JAOAOG010000325">
    <property type="protein sequence ID" value="KAJ6228867.1"/>
    <property type="molecule type" value="Genomic_DNA"/>
</dbReference>
<evidence type="ECO:0000256" key="2">
    <source>
        <dbReference type="ARBA" id="ARBA00005697"/>
    </source>
</evidence>
<proteinExistence type="inferred from homology"/>
<feature type="transmembrane region" description="Helical" evidence="8">
    <location>
        <begin position="218"/>
        <end position="236"/>
    </location>
</feature>
<feature type="transmembrane region" description="Helical" evidence="8">
    <location>
        <begin position="243"/>
        <end position="262"/>
    </location>
</feature>
<feature type="region of interest" description="Disordered" evidence="7">
    <location>
        <begin position="1"/>
        <end position="46"/>
    </location>
</feature>
<reference evidence="9" key="1">
    <citation type="submission" date="2022-08" db="EMBL/GenBank/DDBJ databases">
        <title>Novel sulfate-reducing endosymbionts in the free-living metamonad Anaeramoeba.</title>
        <authorList>
            <person name="Jerlstrom-Hultqvist J."/>
            <person name="Cepicka I."/>
            <person name="Gallot-Lavallee L."/>
            <person name="Salas-Leiva D."/>
            <person name="Curtis B.A."/>
            <person name="Zahonova K."/>
            <person name="Pipaliya S."/>
            <person name="Dacks J."/>
            <person name="Roger A.J."/>
        </authorList>
    </citation>
    <scope>NUCLEOTIDE SEQUENCE</scope>
    <source>
        <strain evidence="9">Schooner1</strain>
    </source>
</reference>
<protein>
    <submittedName>
        <fullName evidence="9">Xanthine/uracil permease</fullName>
    </submittedName>
</protein>
<evidence type="ECO:0000256" key="1">
    <source>
        <dbReference type="ARBA" id="ARBA00004127"/>
    </source>
</evidence>
<comment type="caution">
    <text evidence="9">The sequence shown here is derived from an EMBL/GenBank/DDBJ whole genome shotgun (WGS) entry which is preliminary data.</text>
</comment>
<feature type="transmembrane region" description="Helical" evidence="8">
    <location>
        <begin position="445"/>
        <end position="465"/>
    </location>
</feature>
<dbReference type="Pfam" id="PF00860">
    <property type="entry name" value="Xan_ur_permease"/>
    <property type="match status" value="1"/>
</dbReference>
<dbReference type="InterPro" id="IPR045018">
    <property type="entry name" value="Azg-like"/>
</dbReference>